<feature type="domain" description="DUF6824" evidence="1">
    <location>
        <begin position="218"/>
        <end position="304"/>
    </location>
</feature>
<dbReference type="InterPro" id="IPR049227">
    <property type="entry name" value="DUF6824"/>
</dbReference>
<sequence length="322" mass="36895">MTMALNPRFSRDRESRMSIESSMTFESLSREKLFDGEELLDVFQNSQAMNEASTASIPPMQIIKTAKRPSAKEFESGEFYFGQDLVDVFQKQLENETSMGGMSYQSYRRRSTLSRDKRDSIMSFDNDRRSSLMSLMSLADCSLVEGPLEVPKQEAGETNTRKIVDTTMLPNHQNFQQVRTMFDDNNIDVSIPIVDDNTLSNTRSSNEIECIKKIGPYDIICGRNNGAHNWVGNRRFRITIMMNLKRYTEAPTREEKTQVIKSVIELLLNTEGVGARFIKKIGEDTYVRLKDKQIREKVGHAFRDMITLAEQEGGKLEAKCFQ</sequence>
<evidence type="ECO:0000259" key="1">
    <source>
        <dbReference type="Pfam" id="PF20710"/>
    </source>
</evidence>
<dbReference type="AlphaFoldDB" id="A0A7S0YBP7"/>
<reference evidence="2" key="1">
    <citation type="submission" date="2021-01" db="EMBL/GenBank/DDBJ databases">
        <authorList>
            <person name="Corre E."/>
            <person name="Pelletier E."/>
            <person name="Niang G."/>
            <person name="Scheremetjew M."/>
            <person name="Finn R."/>
            <person name="Kale V."/>
            <person name="Holt S."/>
            <person name="Cochrane G."/>
            <person name="Meng A."/>
            <person name="Brown T."/>
            <person name="Cohen L."/>
        </authorList>
    </citation>
    <scope>NUCLEOTIDE SEQUENCE</scope>
    <source>
        <strain evidence="2">UNC1205</strain>
    </source>
</reference>
<proteinExistence type="predicted"/>
<accession>A0A7S0YBP7</accession>
<protein>
    <recommendedName>
        <fullName evidence="1">DUF6824 domain-containing protein</fullName>
    </recommendedName>
</protein>
<name>A0A7S0YBP7_9STRA</name>
<dbReference type="Pfam" id="PF20710">
    <property type="entry name" value="DUF6824"/>
    <property type="match status" value="1"/>
</dbReference>
<evidence type="ECO:0000313" key="2">
    <source>
        <dbReference type="EMBL" id="CAD8761520.1"/>
    </source>
</evidence>
<gene>
    <name evidence="2" type="ORF">PDEL1432_LOCUS1560</name>
</gene>
<organism evidence="2">
    <name type="scientific">Pseudo-nitzschia delicatissima</name>
    <dbReference type="NCBI Taxonomy" id="44447"/>
    <lineage>
        <taxon>Eukaryota</taxon>
        <taxon>Sar</taxon>
        <taxon>Stramenopiles</taxon>
        <taxon>Ochrophyta</taxon>
        <taxon>Bacillariophyta</taxon>
        <taxon>Bacillariophyceae</taxon>
        <taxon>Bacillariophycidae</taxon>
        <taxon>Bacillariales</taxon>
        <taxon>Bacillariaceae</taxon>
        <taxon>Pseudo-nitzschia</taxon>
    </lineage>
</organism>
<dbReference type="EMBL" id="HBFL01002206">
    <property type="protein sequence ID" value="CAD8761520.1"/>
    <property type="molecule type" value="Transcribed_RNA"/>
</dbReference>